<protein>
    <submittedName>
        <fullName evidence="2">Uncharacterized protein</fullName>
    </submittedName>
</protein>
<proteinExistence type="predicted"/>
<dbReference type="AlphaFoldDB" id="A0A7R8VG23"/>
<feature type="compositionally biased region" description="Acidic residues" evidence="1">
    <location>
        <begin position="43"/>
        <end position="59"/>
    </location>
</feature>
<name>A0A7R8VG23_TIMDO</name>
<reference evidence="2" key="1">
    <citation type="submission" date="2020-11" db="EMBL/GenBank/DDBJ databases">
        <authorList>
            <person name="Tran Van P."/>
        </authorList>
    </citation>
    <scope>NUCLEOTIDE SEQUENCE</scope>
</reference>
<sequence length="80" mass="9136">MPWNIVYWPPPFYSSLLEVTSLPRSEILLSIALVSLMERSQNCDEEEDLGGSSSETEDYLEVRESNSEYEQSADESEGRN</sequence>
<feature type="compositionally biased region" description="Acidic residues" evidence="1">
    <location>
        <begin position="71"/>
        <end position="80"/>
    </location>
</feature>
<accession>A0A7R8VG23</accession>
<evidence type="ECO:0000256" key="1">
    <source>
        <dbReference type="SAM" id="MobiDB-lite"/>
    </source>
</evidence>
<feature type="region of interest" description="Disordered" evidence="1">
    <location>
        <begin position="41"/>
        <end position="80"/>
    </location>
</feature>
<evidence type="ECO:0000313" key="2">
    <source>
        <dbReference type="EMBL" id="CAD7197832.1"/>
    </source>
</evidence>
<organism evidence="2">
    <name type="scientific">Timema douglasi</name>
    <name type="common">Walking stick</name>
    <dbReference type="NCBI Taxonomy" id="61478"/>
    <lineage>
        <taxon>Eukaryota</taxon>
        <taxon>Metazoa</taxon>
        <taxon>Ecdysozoa</taxon>
        <taxon>Arthropoda</taxon>
        <taxon>Hexapoda</taxon>
        <taxon>Insecta</taxon>
        <taxon>Pterygota</taxon>
        <taxon>Neoptera</taxon>
        <taxon>Polyneoptera</taxon>
        <taxon>Phasmatodea</taxon>
        <taxon>Timematodea</taxon>
        <taxon>Timematoidea</taxon>
        <taxon>Timematidae</taxon>
        <taxon>Timema</taxon>
    </lineage>
</organism>
<dbReference type="EMBL" id="OA565853">
    <property type="protein sequence ID" value="CAD7197832.1"/>
    <property type="molecule type" value="Genomic_DNA"/>
</dbReference>
<gene>
    <name evidence="2" type="ORF">TDIB3V08_LOCUS4131</name>
</gene>